<evidence type="ECO:0000313" key="4">
    <source>
        <dbReference type="Proteomes" id="UP000230779"/>
    </source>
</evidence>
<dbReference type="Gene3D" id="3.90.960.10">
    <property type="entry name" value="YbaK/aminoacyl-tRNA synthetase-associated domain"/>
    <property type="match status" value="1"/>
</dbReference>
<name>A0A2M7RHY9_9BACT</name>
<dbReference type="PANTHER" id="PTHR30411:SF9">
    <property type="entry name" value="MULTIFUNCTIONAL SER_THR-TRNA DEACYLASE PROXP-Y"/>
    <property type="match status" value="1"/>
</dbReference>
<dbReference type="CDD" id="cd04332">
    <property type="entry name" value="YbaK_like"/>
    <property type="match status" value="1"/>
</dbReference>
<dbReference type="EMBL" id="PFMD01000062">
    <property type="protein sequence ID" value="PIY95996.1"/>
    <property type="molecule type" value="Genomic_DNA"/>
</dbReference>
<organism evidence="3 4">
    <name type="scientific">Candidatus Kerfeldbacteria bacterium CG_4_10_14_0_8_um_filter_42_10</name>
    <dbReference type="NCBI Taxonomy" id="2014248"/>
    <lineage>
        <taxon>Bacteria</taxon>
        <taxon>Candidatus Kerfeldiibacteriota</taxon>
    </lineage>
</organism>
<comment type="caution">
    <text evidence="3">The sequence shown here is derived from an EMBL/GenBank/DDBJ whole genome shotgun (WGS) entry which is preliminary data.</text>
</comment>
<evidence type="ECO:0000313" key="3">
    <source>
        <dbReference type="EMBL" id="PIY95996.1"/>
    </source>
</evidence>
<reference evidence="3 4" key="1">
    <citation type="submission" date="2017-09" db="EMBL/GenBank/DDBJ databases">
        <title>Depth-based differentiation of microbial function through sediment-hosted aquifers and enrichment of novel symbionts in the deep terrestrial subsurface.</title>
        <authorList>
            <person name="Probst A.J."/>
            <person name="Ladd B."/>
            <person name="Jarett J.K."/>
            <person name="Geller-Mcgrath D.E."/>
            <person name="Sieber C.M."/>
            <person name="Emerson J.B."/>
            <person name="Anantharaman K."/>
            <person name="Thomas B.C."/>
            <person name="Malmstrom R."/>
            <person name="Stieglmeier M."/>
            <person name="Klingl A."/>
            <person name="Woyke T."/>
            <person name="Ryan C.M."/>
            <person name="Banfield J.F."/>
        </authorList>
    </citation>
    <scope>NUCLEOTIDE SEQUENCE [LARGE SCALE GENOMIC DNA]</scope>
    <source>
        <strain evidence="3">CG_4_10_14_0_8_um_filter_42_10</strain>
    </source>
</reference>
<dbReference type="GO" id="GO:0002161">
    <property type="term" value="F:aminoacyl-tRNA deacylase activity"/>
    <property type="evidence" value="ECO:0007669"/>
    <property type="project" value="InterPro"/>
</dbReference>
<feature type="domain" description="YbaK/aminoacyl-tRNA synthetase-associated" evidence="2">
    <location>
        <begin position="23"/>
        <end position="143"/>
    </location>
</feature>
<dbReference type="PANTHER" id="PTHR30411">
    <property type="entry name" value="CYTOPLASMIC PROTEIN"/>
    <property type="match status" value="1"/>
</dbReference>
<dbReference type="SUPFAM" id="SSF55826">
    <property type="entry name" value="YbaK/ProRS associated domain"/>
    <property type="match status" value="1"/>
</dbReference>
<dbReference type="Pfam" id="PF04073">
    <property type="entry name" value="tRNA_edit"/>
    <property type="match status" value="1"/>
</dbReference>
<dbReference type="InterPro" id="IPR007214">
    <property type="entry name" value="YbaK/aa-tRNA-synth-assoc-dom"/>
</dbReference>
<gene>
    <name evidence="3" type="ORF">COY66_05345</name>
</gene>
<dbReference type="InterPro" id="IPR036754">
    <property type="entry name" value="YbaK/aa-tRNA-synt-asso_dom_sf"/>
</dbReference>
<feature type="region of interest" description="Disordered" evidence="1">
    <location>
        <begin position="168"/>
        <end position="188"/>
    </location>
</feature>
<evidence type="ECO:0000256" key="1">
    <source>
        <dbReference type="SAM" id="MobiDB-lite"/>
    </source>
</evidence>
<sequence length="188" mass="21169">MSIPKKILDNLNKNKIKYDILKHKTVYTAYDLANTLKKKLSEIAKTLVVKADQNYYLVVVPAHFRLDLGKLKKLLKAKKIEIAKENIMQKIFNVKPGAITPFGTIHKVGVVVDQALVKTQKIIIGAGSFTESLHLKVKDFLKLENPTKANIGKKFISEVISKPKLKIAKKKKVTARKSGRRASPKKKK</sequence>
<protein>
    <recommendedName>
        <fullName evidence="2">YbaK/aminoacyl-tRNA synthetase-associated domain-containing protein</fullName>
    </recommendedName>
</protein>
<accession>A0A2M7RHY9</accession>
<evidence type="ECO:0000259" key="2">
    <source>
        <dbReference type="Pfam" id="PF04073"/>
    </source>
</evidence>
<dbReference type="Proteomes" id="UP000230779">
    <property type="component" value="Unassembled WGS sequence"/>
</dbReference>
<dbReference type="AlphaFoldDB" id="A0A2M7RHY9"/>
<proteinExistence type="predicted"/>